<dbReference type="PROSITE" id="PS50943">
    <property type="entry name" value="HTH_CROC1"/>
    <property type="match status" value="1"/>
</dbReference>
<organism evidence="2">
    <name type="scientific">uncultured marine Nitrospinaceae bacterium</name>
    <dbReference type="NCBI Taxonomy" id="482920"/>
    <lineage>
        <taxon>Bacteria</taxon>
        <taxon>Pseudomonadati</taxon>
        <taxon>Nitrospinota/Tectimicrobiota group</taxon>
        <taxon>Nitrospinota</taxon>
        <taxon>Nitrospinia</taxon>
        <taxon>Nitrospinales</taxon>
        <taxon>Nitrospinaceae</taxon>
        <taxon>environmental samples</taxon>
    </lineage>
</organism>
<dbReference type="CDD" id="cd00093">
    <property type="entry name" value="HTH_XRE"/>
    <property type="match status" value="1"/>
</dbReference>
<sequence length="69" mass="7756">MTILSENLKTLRKKLNCTQMAISEVLEIGFRTYVRYEAGERDAPVSVMVKLAKLGNVSLDRVLTTKNTP</sequence>
<dbReference type="SUPFAM" id="SSF47413">
    <property type="entry name" value="lambda repressor-like DNA-binding domains"/>
    <property type="match status" value="1"/>
</dbReference>
<proteinExistence type="predicted"/>
<dbReference type="EMBL" id="EF106972">
    <property type="protein sequence ID" value="ABK80581.1"/>
    <property type="molecule type" value="Genomic_DNA"/>
</dbReference>
<evidence type="ECO:0000259" key="1">
    <source>
        <dbReference type="PROSITE" id="PS50943"/>
    </source>
</evidence>
<dbReference type="GO" id="GO:0003677">
    <property type="term" value="F:DNA binding"/>
    <property type="evidence" value="ECO:0007669"/>
    <property type="project" value="InterPro"/>
</dbReference>
<evidence type="ECO:0000313" key="2">
    <source>
        <dbReference type="EMBL" id="ABK80581.1"/>
    </source>
</evidence>
<dbReference type="AlphaFoldDB" id="A4GIY8"/>
<reference evidence="2" key="1">
    <citation type="journal article" date="2007" name="Environ. Microbiol.">
        <title>Quantitative distribution of presumptive archaeal and bacterial nitrifiers in Monterey Bay and the North Pacific Subtropical Gyre.</title>
        <authorList>
            <person name="Mincer T.J."/>
            <person name="Church M.J."/>
            <person name="Taylor L.T."/>
            <person name="Preston C."/>
            <person name="Karl D.M."/>
            <person name="Delong E.F."/>
        </authorList>
    </citation>
    <scope>NUCLEOTIDE SEQUENCE</scope>
</reference>
<protein>
    <submittedName>
        <fullName evidence="2">Putative helix-turn-helix motif protein</fullName>
    </submittedName>
</protein>
<accession>A4GIY8</accession>
<feature type="domain" description="HTH cro/C1-type" evidence="1">
    <location>
        <begin position="8"/>
        <end position="62"/>
    </location>
</feature>
<dbReference type="InterPro" id="IPR001387">
    <property type="entry name" value="Cro/C1-type_HTH"/>
</dbReference>
<dbReference type="SMART" id="SM00530">
    <property type="entry name" value="HTH_XRE"/>
    <property type="match status" value="1"/>
</dbReference>
<dbReference type="InterPro" id="IPR010982">
    <property type="entry name" value="Lambda_DNA-bd_dom_sf"/>
</dbReference>
<name>A4GIY8_9BACT</name>
<dbReference type="Gene3D" id="1.10.260.40">
    <property type="entry name" value="lambda repressor-like DNA-binding domains"/>
    <property type="match status" value="1"/>
</dbReference>
<dbReference type="Pfam" id="PF01381">
    <property type="entry name" value="HTH_3"/>
    <property type="match status" value="1"/>
</dbReference>